<name>A0AA89C0T9_PINIB</name>
<dbReference type="AlphaFoldDB" id="A0AA89C0T9"/>
<dbReference type="InterPro" id="IPR052709">
    <property type="entry name" value="Transposase-MT_Hybrid"/>
</dbReference>
<dbReference type="GO" id="GO:0003676">
    <property type="term" value="F:nucleic acid binding"/>
    <property type="evidence" value="ECO:0007669"/>
    <property type="project" value="InterPro"/>
</dbReference>
<organism evidence="1 2">
    <name type="scientific">Pinctada imbricata</name>
    <name type="common">Atlantic pearl-oyster</name>
    <name type="synonym">Pinctada martensii</name>
    <dbReference type="NCBI Taxonomy" id="66713"/>
    <lineage>
        <taxon>Eukaryota</taxon>
        <taxon>Metazoa</taxon>
        <taxon>Spiralia</taxon>
        <taxon>Lophotrochozoa</taxon>
        <taxon>Mollusca</taxon>
        <taxon>Bivalvia</taxon>
        <taxon>Autobranchia</taxon>
        <taxon>Pteriomorphia</taxon>
        <taxon>Pterioida</taxon>
        <taxon>Pterioidea</taxon>
        <taxon>Pteriidae</taxon>
        <taxon>Pinctada</taxon>
    </lineage>
</organism>
<comment type="caution">
    <text evidence="1">The sequence shown here is derived from an EMBL/GenBank/DDBJ whole genome shotgun (WGS) entry which is preliminary data.</text>
</comment>
<protein>
    <submittedName>
        <fullName evidence="1">Uncharacterized protein</fullName>
    </submittedName>
</protein>
<reference evidence="1" key="1">
    <citation type="submission" date="2019-08" db="EMBL/GenBank/DDBJ databases">
        <title>The improved chromosome-level genome for the pearl oyster Pinctada fucata martensii using PacBio sequencing and Hi-C.</title>
        <authorList>
            <person name="Zheng Z."/>
        </authorList>
    </citation>
    <scope>NUCLEOTIDE SEQUENCE</scope>
    <source>
        <strain evidence="1">ZZ-2019</strain>
        <tissue evidence="1">Adductor muscle</tissue>
    </source>
</reference>
<accession>A0AA89C0T9</accession>
<evidence type="ECO:0000313" key="2">
    <source>
        <dbReference type="Proteomes" id="UP001186944"/>
    </source>
</evidence>
<sequence length="381" mass="42916">MGTNCAPLLADIFLYSYEAEFIQSLVSEGKRYWASYFNFTYRYIDDVLSINNPNFADYLSSIYPSELEVKETTETNNSASYLDLMLSYDTDGHMNTSLYDKRDDFNFSITNFPFLSSNIPSSPAYGVFISQLIRFARASTKYTDFVLRARRLHHFPSKIPSSNEMKILTTISSALTIEHRIEHRLTPSKQEAPVFCGLVCVWSSDSEEVVLHHNCTFFETSGSSLRTLVKSFRSSVLDMQEPLKSKEDDEVAEGIPLIDYLQKGQTINGTYYASLLAQLRKILNLCVAESSLVKGEFFHQDSAPVHKSVTAVAAIHDCGFNLIEHQPYSPDLAPSDFHLFPKVKEAISGTHFPSDDDVILAVDGFLTSQEKEFIKSGIEAL</sequence>
<gene>
    <name evidence="1" type="ORF">FSP39_005107</name>
</gene>
<keyword evidence="2" id="KW-1185">Reference proteome</keyword>
<dbReference type="InterPro" id="IPR036397">
    <property type="entry name" value="RNaseH_sf"/>
</dbReference>
<dbReference type="PANTHER" id="PTHR46060:SF1">
    <property type="entry name" value="MARINER MOS1 TRANSPOSASE-LIKE PROTEIN"/>
    <property type="match status" value="1"/>
</dbReference>
<proteinExistence type="predicted"/>
<dbReference type="EMBL" id="VSWD01000005">
    <property type="protein sequence ID" value="KAK3101641.1"/>
    <property type="molecule type" value="Genomic_DNA"/>
</dbReference>
<evidence type="ECO:0000313" key="1">
    <source>
        <dbReference type="EMBL" id="KAK3101641.1"/>
    </source>
</evidence>
<dbReference type="PANTHER" id="PTHR46060">
    <property type="entry name" value="MARINER MOS1 TRANSPOSASE-LIKE PROTEIN"/>
    <property type="match status" value="1"/>
</dbReference>
<dbReference type="Gene3D" id="3.30.420.10">
    <property type="entry name" value="Ribonuclease H-like superfamily/Ribonuclease H"/>
    <property type="match status" value="1"/>
</dbReference>
<dbReference type="Proteomes" id="UP001186944">
    <property type="component" value="Unassembled WGS sequence"/>
</dbReference>